<dbReference type="InterPro" id="IPR046580">
    <property type="entry name" value="DUF6640"/>
</dbReference>
<dbReference type="HOGENOM" id="CLU_120565_0_0_1"/>
<dbReference type="STRING" id="1287680.R1GCW5"/>
<protein>
    <recommendedName>
        <fullName evidence="4">Integral membrane protein</fullName>
    </recommendedName>
</protein>
<reference evidence="3" key="1">
    <citation type="journal article" date="2013" name="Genome Announc.">
        <title>Draft genome sequence of Neofusicoccum parvum isolate UCR-NP2, a fungal vascular pathogen associated with grapevine cankers.</title>
        <authorList>
            <person name="Blanco-Ulate B."/>
            <person name="Rolshausen P."/>
            <person name="Cantu D."/>
        </authorList>
    </citation>
    <scope>NUCLEOTIDE SEQUENCE [LARGE SCALE GENOMIC DNA]</scope>
    <source>
        <strain evidence="3">UCR-NP2</strain>
    </source>
</reference>
<evidence type="ECO:0000256" key="1">
    <source>
        <dbReference type="SAM" id="Phobius"/>
    </source>
</evidence>
<evidence type="ECO:0000313" key="2">
    <source>
        <dbReference type="EMBL" id="EOD46061.1"/>
    </source>
</evidence>
<name>R1GCW5_BOTPV</name>
<dbReference type="OrthoDB" id="2819018at2759"/>
<keyword evidence="1" id="KW-1133">Transmembrane helix</keyword>
<dbReference type="Proteomes" id="UP000013521">
    <property type="component" value="Unassembled WGS sequence"/>
</dbReference>
<proteinExistence type="predicted"/>
<organism evidence="2 3">
    <name type="scientific">Botryosphaeria parva (strain UCR-NP2)</name>
    <name type="common">Grapevine canker fungus</name>
    <name type="synonym">Neofusicoccum parvum</name>
    <dbReference type="NCBI Taxonomy" id="1287680"/>
    <lineage>
        <taxon>Eukaryota</taxon>
        <taxon>Fungi</taxon>
        <taxon>Dikarya</taxon>
        <taxon>Ascomycota</taxon>
        <taxon>Pezizomycotina</taxon>
        <taxon>Dothideomycetes</taxon>
        <taxon>Dothideomycetes incertae sedis</taxon>
        <taxon>Botryosphaeriales</taxon>
        <taxon>Botryosphaeriaceae</taxon>
        <taxon>Neofusicoccum</taxon>
    </lineage>
</organism>
<feature type="transmembrane region" description="Helical" evidence="1">
    <location>
        <begin position="115"/>
        <end position="133"/>
    </location>
</feature>
<dbReference type="Pfam" id="PF20345">
    <property type="entry name" value="DUF6640"/>
    <property type="match status" value="2"/>
</dbReference>
<keyword evidence="1" id="KW-0472">Membrane</keyword>
<accession>R1GCW5</accession>
<gene>
    <name evidence="2" type="ORF">UCRNP2_7211</name>
</gene>
<evidence type="ECO:0008006" key="4">
    <source>
        <dbReference type="Google" id="ProtNLM"/>
    </source>
</evidence>
<sequence length="180" mass="19632">MSPLPTAGQTLLTLVALITSTGCFLADWNETHIHNPTWPAHAKFHNGQTMSFGALLGACTLWHIVTPPPSLPGNPAPHYAAADGHGAAGKSTADGVNARMWRDVRREARLGRLRTVVLLGGLYWVTQASGYFYPGSGAFDPIPGREDVEQDYWLQAKLEAAIFAMLGAGWWLERRRILAE</sequence>
<dbReference type="EMBL" id="KB916501">
    <property type="protein sequence ID" value="EOD46061.1"/>
    <property type="molecule type" value="Genomic_DNA"/>
</dbReference>
<keyword evidence="1" id="KW-0812">Transmembrane</keyword>
<evidence type="ECO:0000313" key="3">
    <source>
        <dbReference type="Proteomes" id="UP000013521"/>
    </source>
</evidence>
<dbReference type="OMA" id="QWALEVE"/>
<dbReference type="AlphaFoldDB" id="R1GCW5"/>
<dbReference type="eggNOG" id="ENOG502SQJK">
    <property type="taxonomic scope" value="Eukaryota"/>
</dbReference>
<dbReference type="KEGG" id="npa:UCRNP2_7211"/>
<feature type="transmembrane region" description="Helical" evidence="1">
    <location>
        <begin position="153"/>
        <end position="172"/>
    </location>
</feature>